<sequence>MQRLVLLVLVAAYCANSEENVKEEVAAGYFSPPQSDSSYGYEQPTYQQPSYQQPFYQPQLMMPPFALPTYDVAYCSVHASFPLVGARRHHKGEQSGHFSLKDFPVKVEEVVLFADHDRHHHHHGHRIRKFERQSCRYTAVFSWEACNTCCKVASRTNGNTNMNDIVGALFVFDPDMDFRRHDDQPDNSNNKAVQCVCCAPKKF</sequence>
<feature type="signal peptide" evidence="1">
    <location>
        <begin position="1"/>
        <end position="17"/>
    </location>
</feature>
<organism evidence="2 3">
    <name type="scientific">Ancylostoma caninum</name>
    <name type="common">Dog hookworm</name>
    <dbReference type="NCBI Taxonomy" id="29170"/>
    <lineage>
        <taxon>Eukaryota</taxon>
        <taxon>Metazoa</taxon>
        <taxon>Ecdysozoa</taxon>
        <taxon>Nematoda</taxon>
        <taxon>Chromadorea</taxon>
        <taxon>Rhabditida</taxon>
        <taxon>Rhabditina</taxon>
        <taxon>Rhabditomorpha</taxon>
        <taxon>Strongyloidea</taxon>
        <taxon>Ancylostomatidae</taxon>
        <taxon>Ancylostomatinae</taxon>
        <taxon>Ancylostoma</taxon>
    </lineage>
</organism>
<dbReference type="AlphaFoldDB" id="A0A368HAR0"/>
<dbReference type="EMBL" id="JOJR01000007">
    <property type="protein sequence ID" value="RCN52407.1"/>
    <property type="molecule type" value="Genomic_DNA"/>
</dbReference>
<accession>A0A368HAR0</accession>
<name>A0A368HAR0_ANCCA</name>
<evidence type="ECO:0000313" key="3">
    <source>
        <dbReference type="Proteomes" id="UP000252519"/>
    </source>
</evidence>
<keyword evidence="1" id="KW-0732">Signal</keyword>
<dbReference type="STRING" id="29170.A0A368HAR0"/>
<gene>
    <name evidence="2" type="ORF">ANCCAN_01450</name>
</gene>
<evidence type="ECO:0000313" key="2">
    <source>
        <dbReference type="EMBL" id="RCN52407.1"/>
    </source>
</evidence>
<reference evidence="2 3" key="1">
    <citation type="submission" date="2014-10" db="EMBL/GenBank/DDBJ databases">
        <title>Draft genome of the hookworm Ancylostoma caninum.</title>
        <authorList>
            <person name="Mitreva M."/>
        </authorList>
    </citation>
    <scope>NUCLEOTIDE SEQUENCE [LARGE SCALE GENOMIC DNA]</scope>
    <source>
        <strain evidence="2 3">Baltimore</strain>
    </source>
</reference>
<keyword evidence="3" id="KW-1185">Reference proteome</keyword>
<protein>
    <submittedName>
        <fullName evidence="2">Uncharacterized protein</fullName>
    </submittedName>
</protein>
<dbReference type="Proteomes" id="UP000252519">
    <property type="component" value="Unassembled WGS sequence"/>
</dbReference>
<comment type="caution">
    <text evidence="2">The sequence shown here is derived from an EMBL/GenBank/DDBJ whole genome shotgun (WGS) entry which is preliminary data.</text>
</comment>
<feature type="chain" id="PRO_5016851671" evidence="1">
    <location>
        <begin position="18"/>
        <end position="203"/>
    </location>
</feature>
<evidence type="ECO:0000256" key="1">
    <source>
        <dbReference type="SAM" id="SignalP"/>
    </source>
</evidence>
<dbReference type="OrthoDB" id="5843969at2759"/>
<proteinExistence type="predicted"/>